<dbReference type="Proteomes" id="UP001162156">
    <property type="component" value="Unassembled WGS sequence"/>
</dbReference>
<feature type="compositionally biased region" description="Polar residues" evidence="6">
    <location>
        <begin position="75"/>
        <end position="90"/>
    </location>
</feature>
<evidence type="ECO:0000256" key="4">
    <source>
        <dbReference type="ARBA" id="ARBA00023136"/>
    </source>
</evidence>
<evidence type="ECO:0000256" key="1">
    <source>
        <dbReference type="ARBA" id="ARBA00004141"/>
    </source>
</evidence>
<reference evidence="7" key="1">
    <citation type="journal article" date="2023" name="Insect Mol. Biol.">
        <title>Genome sequencing provides insights into the evolution of gene families encoding plant cell wall-degrading enzymes in longhorned beetles.</title>
        <authorList>
            <person name="Shin N.R."/>
            <person name="Okamura Y."/>
            <person name="Kirsch R."/>
            <person name="Pauchet Y."/>
        </authorList>
    </citation>
    <scope>NUCLEOTIDE SEQUENCE</scope>
    <source>
        <strain evidence="7">RBIC_L_NR</strain>
    </source>
</reference>
<feature type="compositionally biased region" description="Basic and acidic residues" evidence="6">
    <location>
        <begin position="92"/>
        <end position="115"/>
    </location>
</feature>
<comment type="caution">
    <text evidence="5">Lacks conserved residue(s) required for the propagation of feature annotation.</text>
</comment>
<feature type="transmembrane region" description="Helical" evidence="5">
    <location>
        <begin position="217"/>
        <end position="241"/>
    </location>
</feature>
<proteinExistence type="inferred from homology"/>
<feature type="transmembrane region" description="Helical" evidence="5">
    <location>
        <begin position="159"/>
        <end position="179"/>
    </location>
</feature>
<feature type="compositionally biased region" description="Polar residues" evidence="6">
    <location>
        <begin position="22"/>
        <end position="33"/>
    </location>
</feature>
<name>A0AAV8YIT4_9CUCU</name>
<evidence type="ECO:0000256" key="3">
    <source>
        <dbReference type="ARBA" id="ARBA00022989"/>
    </source>
</evidence>
<keyword evidence="3 5" id="KW-1133">Transmembrane helix</keyword>
<evidence type="ECO:0000256" key="6">
    <source>
        <dbReference type="SAM" id="MobiDB-lite"/>
    </source>
</evidence>
<comment type="similarity">
    <text evidence="5">Belongs to the SCAMP family.</text>
</comment>
<dbReference type="GO" id="GO:0055038">
    <property type="term" value="C:recycling endosome membrane"/>
    <property type="evidence" value="ECO:0007669"/>
    <property type="project" value="TreeGrafter"/>
</dbReference>
<organism evidence="7 8">
    <name type="scientific">Rhamnusium bicolor</name>
    <dbReference type="NCBI Taxonomy" id="1586634"/>
    <lineage>
        <taxon>Eukaryota</taxon>
        <taxon>Metazoa</taxon>
        <taxon>Ecdysozoa</taxon>
        <taxon>Arthropoda</taxon>
        <taxon>Hexapoda</taxon>
        <taxon>Insecta</taxon>
        <taxon>Pterygota</taxon>
        <taxon>Neoptera</taxon>
        <taxon>Endopterygota</taxon>
        <taxon>Coleoptera</taxon>
        <taxon>Polyphaga</taxon>
        <taxon>Cucujiformia</taxon>
        <taxon>Chrysomeloidea</taxon>
        <taxon>Cerambycidae</taxon>
        <taxon>Lepturinae</taxon>
        <taxon>Rhagiini</taxon>
        <taxon>Rhamnusium</taxon>
    </lineage>
</organism>
<sequence>MSGFDDNPFGEPTIDNPFADPSVQQVARSTNAQIRVDDYNPFDNQAQNQKPVTYSQPNSGPAIMQPTQEPPAYTKSAQQSQGVPKPSLNTEELQRRQEELERKEQELARREDEMKQSSSYNVRRNNWPPLPEQCCFQPCFYQDIQVDIPLEFQKIVRHLYYLWIYHGIIMLVNILGGIILQDYKVIGLGILYTILFTPFGYLCWFRPAYKAFRSDSSFNFMVFFFIFFFQFVISTILAIGIPGSGTVTGASMAKAQQEFTTEFLRNQHVRSAASNVAAAAVQSQFNQNQNQNNTRY</sequence>
<keyword evidence="8" id="KW-1185">Reference proteome</keyword>
<dbReference type="GO" id="GO:0015031">
    <property type="term" value="P:protein transport"/>
    <property type="evidence" value="ECO:0007669"/>
    <property type="project" value="InterPro"/>
</dbReference>
<dbReference type="EMBL" id="JANEYF010002177">
    <property type="protein sequence ID" value="KAJ8950399.1"/>
    <property type="molecule type" value="Genomic_DNA"/>
</dbReference>
<feature type="compositionally biased region" description="Polar residues" evidence="6">
    <location>
        <begin position="42"/>
        <end position="59"/>
    </location>
</feature>
<evidence type="ECO:0000256" key="5">
    <source>
        <dbReference type="RuleBase" id="RU363122"/>
    </source>
</evidence>
<comment type="caution">
    <text evidence="7">The sequence shown here is derived from an EMBL/GenBank/DDBJ whole genome shotgun (WGS) entry which is preliminary data.</text>
</comment>
<gene>
    <name evidence="7" type="ORF">NQ314_007939</name>
</gene>
<dbReference type="InterPro" id="IPR007273">
    <property type="entry name" value="SCAMP"/>
</dbReference>
<dbReference type="GO" id="GO:0032588">
    <property type="term" value="C:trans-Golgi network membrane"/>
    <property type="evidence" value="ECO:0007669"/>
    <property type="project" value="TreeGrafter"/>
</dbReference>
<dbReference type="AlphaFoldDB" id="A0AAV8YIT4"/>
<keyword evidence="4 5" id="KW-0472">Membrane</keyword>
<evidence type="ECO:0000313" key="8">
    <source>
        <dbReference type="Proteomes" id="UP001162156"/>
    </source>
</evidence>
<keyword evidence="5" id="KW-0813">Transport</keyword>
<evidence type="ECO:0000256" key="2">
    <source>
        <dbReference type="ARBA" id="ARBA00022692"/>
    </source>
</evidence>
<protein>
    <recommendedName>
        <fullName evidence="5">Secretory carrier-associated membrane protein</fullName>
        <shortName evidence="5">Secretory carrier membrane protein</shortName>
    </recommendedName>
</protein>
<dbReference type="PANTHER" id="PTHR10687">
    <property type="entry name" value="SECRETORY CARRIER-ASSOCIATED MEMBRANE PROTEIN SCAMP"/>
    <property type="match status" value="1"/>
</dbReference>
<feature type="transmembrane region" description="Helical" evidence="5">
    <location>
        <begin position="185"/>
        <end position="205"/>
    </location>
</feature>
<feature type="region of interest" description="Disordered" evidence="6">
    <location>
        <begin position="1"/>
        <end position="124"/>
    </location>
</feature>
<dbReference type="Pfam" id="PF04144">
    <property type="entry name" value="SCAMP"/>
    <property type="match status" value="1"/>
</dbReference>
<comment type="subcellular location">
    <subcellularLocation>
        <location evidence="1 5">Membrane</location>
        <topology evidence="1 5">Multi-pass membrane protein</topology>
    </subcellularLocation>
</comment>
<evidence type="ECO:0000313" key="7">
    <source>
        <dbReference type="EMBL" id="KAJ8950399.1"/>
    </source>
</evidence>
<keyword evidence="2 5" id="KW-0812">Transmembrane</keyword>
<accession>A0AAV8YIT4</accession>
<dbReference type="PANTHER" id="PTHR10687:SF2">
    <property type="entry name" value="SECRETORY CARRIER-ASSOCIATED MEMBRANE PROTEIN"/>
    <property type="match status" value="1"/>
</dbReference>